<evidence type="ECO:0000313" key="2">
    <source>
        <dbReference type="EMBL" id="GAA2449555.1"/>
    </source>
</evidence>
<reference evidence="2 3" key="1">
    <citation type="journal article" date="2019" name="Int. J. Syst. Evol. Microbiol.">
        <title>The Global Catalogue of Microorganisms (GCM) 10K type strain sequencing project: providing services to taxonomists for standard genome sequencing and annotation.</title>
        <authorList>
            <consortium name="The Broad Institute Genomics Platform"/>
            <consortium name="The Broad Institute Genome Sequencing Center for Infectious Disease"/>
            <person name="Wu L."/>
            <person name="Ma J."/>
        </authorList>
    </citation>
    <scope>NUCLEOTIDE SEQUENCE [LARGE SCALE GENOMIC DNA]</scope>
    <source>
        <strain evidence="2 3">JCM 3325</strain>
    </source>
</reference>
<organism evidence="2 3">
    <name type="scientific">Actinomadura vinacea</name>
    <dbReference type="NCBI Taxonomy" id="115336"/>
    <lineage>
        <taxon>Bacteria</taxon>
        <taxon>Bacillati</taxon>
        <taxon>Actinomycetota</taxon>
        <taxon>Actinomycetes</taxon>
        <taxon>Streptosporangiales</taxon>
        <taxon>Thermomonosporaceae</taxon>
        <taxon>Actinomadura</taxon>
    </lineage>
</organism>
<name>A0ABN3K4X4_9ACTN</name>
<comment type="caution">
    <text evidence="2">The sequence shown here is derived from an EMBL/GenBank/DDBJ whole genome shotgun (WGS) entry which is preliminary data.</text>
</comment>
<keyword evidence="3" id="KW-1185">Reference proteome</keyword>
<dbReference type="Proteomes" id="UP001501231">
    <property type="component" value="Unassembled WGS sequence"/>
</dbReference>
<dbReference type="InterPro" id="IPR036259">
    <property type="entry name" value="MFS_trans_sf"/>
</dbReference>
<gene>
    <name evidence="2" type="ORF">GCM10010191_79040</name>
</gene>
<dbReference type="EMBL" id="BAAARW010000037">
    <property type="protein sequence ID" value="GAA2449555.1"/>
    <property type="molecule type" value="Genomic_DNA"/>
</dbReference>
<evidence type="ECO:0008006" key="4">
    <source>
        <dbReference type="Google" id="ProtNLM"/>
    </source>
</evidence>
<keyword evidence="1" id="KW-0812">Transmembrane</keyword>
<dbReference type="SUPFAM" id="SSF103473">
    <property type="entry name" value="MFS general substrate transporter"/>
    <property type="match status" value="1"/>
</dbReference>
<accession>A0ABN3K4X4</accession>
<keyword evidence="1" id="KW-1133">Transmembrane helix</keyword>
<evidence type="ECO:0000313" key="3">
    <source>
        <dbReference type="Proteomes" id="UP001501231"/>
    </source>
</evidence>
<protein>
    <recommendedName>
        <fullName evidence="4">MFS transporter</fullName>
    </recommendedName>
</protein>
<proteinExistence type="predicted"/>
<keyword evidence="1" id="KW-0472">Membrane</keyword>
<sequence length="147" mass="14330">MLAAGNAATVTAASTGVMASTGPERAGSAAALNETAFKLGGSLGVAVLGGVPAGHLAGRLAPAARALPPKPRALATESISEAMAAARRLGGADGERLAATAREAFTAGLGRAALLAAALALAASFVTALALRGTRRRPAEERNDHGP</sequence>
<evidence type="ECO:0000256" key="1">
    <source>
        <dbReference type="SAM" id="Phobius"/>
    </source>
</evidence>
<feature type="transmembrane region" description="Helical" evidence="1">
    <location>
        <begin position="112"/>
        <end position="131"/>
    </location>
</feature>